<dbReference type="AlphaFoldDB" id="A0ABD5XRX4"/>
<feature type="region of interest" description="Disordered" evidence="1">
    <location>
        <begin position="15"/>
        <end position="45"/>
    </location>
</feature>
<accession>A0ABD5XRX4</accession>
<keyword evidence="3" id="KW-1185">Reference proteome</keyword>
<evidence type="ECO:0000313" key="3">
    <source>
        <dbReference type="Proteomes" id="UP001596368"/>
    </source>
</evidence>
<dbReference type="Proteomes" id="UP001596368">
    <property type="component" value="Unassembled WGS sequence"/>
</dbReference>
<protein>
    <submittedName>
        <fullName evidence="2">Uncharacterized protein</fullName>
    </submittedName>
</protein>
<evidence type="ECO:0000256" key="1">
    <source>
        <dbReference type="SAM" id="MobiDB-lite"/>
    </source>
</evidence>
<evidence type="ECO:0000313" key="2">
    <source>
        <dbReference type="EMBL" id="MFC7137849.1"/>
    </source>
</evidence>
<dbReference type="EMBL" id="JBHSZG010000008">
    <property type="protein sequence ID" value="MFC7137849.1"/>
    <property type="molecule type" value="Genomic_DNA"/>
</dbReference>
<comment type="caution">
    <text evidence="2">The sequence shown here is derived from an EMBL/GenBank/DDBJ whole genome shotgun (WGS) entry which is preliminary data.</text>
</comment>
<sequence>MTNWITEEEQERIRKFAATPRYQRGPHFLEPDEEGDEEEERVANR</sequence>
<name>A0ABD5XRX4_9EURY</name>
<gene>
    <name evidence="2" type="ORF">ACFQRB_18215</name>
</gene>
<proteinExistence type="predicted"/>
<feature type="compositionally biased region" description="Acidic residues" evidence="1">
    <location>
        <begin position="31"/>
        <end position="45"/>
    </location>
</feature>
<reference evidence="2 3" key="1">
    <citation type="journal article" date="2019" name="Int. J. Syst. Evol. Microbiol.">
        <title>The Global Catalogue of Microorganisms (GCM) 10K type strain sequencing project: providing services to taxonomists for standard genome sequencing and annotation.</title>
        <authorList>
            <consortium name="The Broad Institute Genomics Platform"/>
            <consortium name="The Broad Institute Genome Sequencing Center for Infectious Disease"/>
            <person name="Wu L."/>
            <person name="Ma J."/>
        </authorList>
    </citation>
    <scope>NUCLEOTIDE SEQUENCE [LARGE SCALE GENOMIC DNA]</scope>
    <source>
        <strain evidence="2 3">DT92</strain>
    </source>
</reference>
<organism evidence="2 3">
    <name type="scientific">Halobaculum litoreum</name>
    <dbReference type="NCBI Taxonomy" id="3031998"/>
    <lineage>
        <taxon>Archaea</taxon>
        <taxon>Methanobacteriati</taxon>
        <taxon>Methanobacteriota</taxon>
        <taxon>Stenosarchaea group</taxon>
        <taxon>Halobacteria</taxon>
        <taxon>Halobacteriales</taxon>
        <taxon>Haloferacaceae</taxon>
        <taxon>Halobaculum</taxon>
    </lineage>
</organism>